<feature type="transmembrane region" description="Helical" evidence="1">
    <location>
        <begin position="60"/>
        <end position="84"/>
    </location>
</feature>
<dbReference type="EMBL" id="MFZM01000013">
    <property type="protein sequence ID" value="OGK24030.1"/>
    <property type="molecule type" value="Genomic_DNA"/>
</dbReference>
<evidence type="ECO:0000313" key="3">
    <source>
        <dbReference type="Proteomes" id="UP000177159"/>
    </source>
</evidence>
<keyword evidence="1" id="KW-0812">Transmembrane</keyword>
<dbReference type="AlphaFoldDB" id="A0A1F7GY81"/>
<organism evidence="2 3">
    <name type="scientific">Candidatus Roizmanbacteria bacterium RIFCSPHIGHO2_02_FULL_37_24</name>
    <dbReference type="NCBI Taxonomy" id="1802037"/>
    <lineage>
        <taxon>Bacteria</taxon>
        <taxon>Candidatus Roizmaniibacteriota</taxon>
    </lineage>
</organism>
<evidence type="ECO:0000313" key="2">
    <source>
        <dbReference type="EMBL" id="OGK24030.1"/>
    </source>
</evidence>
<keyword evidence="1" id="KW-1133">Transmembrane helix</keyword>
<protein>
    <submittedName>
        <fullName evidence="2">Uncharacterized protein</fullName>
    </submittedName>
</protein>
<accession>A0A1F7GY81</accession>
<gene>
    <name evidence="2" type="ORF">A3C24_02995</name>
</gene>
<keyword evidence="1" id="KW-0472">Membrane</keyword>
<sequence>MYKPKAKAHAVAVVAAGLYIICAIWSMFATNSFMTIFSYWIHSVDLTALPPRTPDIGSVIIGLITFTGAAWLTGYAFAVAYNYFEKKK</sequence>
<feature type="transmembrane region" description="Helical" evidence="1">
    <location>
        <begin position="12"/>
        <end position="40"/>
    </location>
</feature>
<proteinExistence type="predicted"/>
<dbReference type="Pfam" id="PF18926">
    <property type="entry name" value="DUF5676"/>
    <property type="match status" value="1"/>
</dbReference>
<dbReference type="InterPro" id="IPR044020">
    <property type="entry name" value="DUF5676"/>
</dbReference>
<dbReference type="Proteomes" id="UP000177159">
    <property type="component" value="Unassembled WGS sequence"/>
</dbReference>
<reference evidence="2 3" key="1">
    <citation type="journal article" date="2016" name="Nat. Commun.">
        <title>Thousands of microbial genomes shed light on interconnected biogeochemical processes in an aquifer system.</title>
        <authorList>
            <person name="Anantharaman K."/>
            <person name="Brown C.T."/>
            <person name="Hug L.A."/>
            <person name="Sharon I."/>
            <person name="Castelle C.J."/>
            <person name="Probst A.J."/>
            <person name="Thomas B.C."/>
            <person name="Singh A."/>
            <person name="Wilkins M.J."/>
            <person name="Karaoz U."/>
            <person name="Brodie E.L."/>
            <person name="Williams K.H."/>
            <person name="Hubbard S.S."/>
            <person name="Banfield J.F."/>
        </authorList>
    </citation>
    <scope>NUCLEOTIDE SEQUENCE [LARGE SCALE GENOMIC DNA]</scope>
</reference>
<name>A0A1F7GY81_9BACT</name>
<evidence type="ECO:0000256" key="1">
    <source>
        <dbReference type="SAM" id="Phobius"/>
    </source>
</evidence>
<comment type="caution">
    <text evidence="2">The sequence shown here is derived from an EMBL/GenBank/DDBJ whole genome shotgun (WGS) entry which is preliminary data.</text>
</comment>